<evidence type="ECO:0000313" key="4">
    <source>
        <dbReference type="EMBL" id="CAI4011598.1"/>
    </source>
</evidence>
<sequence length="1650" mass="183635">MTFSPQRRHRYIQRVPEDLVQNTDTWQALAASLQGSHFSSTHETILGGPRVTVGEPYTALESFGLGILLAEVWRKDPDSDGLTPTAETAEGLCVFQLQRSGGKPVGQLRHFSVLSMDIFEEALTSVKNLMRVGYLLVAPGRSEQFRFAALQRLRFLHSELLDLADGVPEGPPVAVGAPLVPSRAGEELPSEEARALAEASSKAGPLAPPAGLKAGIEEKKESPIEGVEREGAAEASSELKAQGKEADHKKDKKSKKSEKKKNKDKKKRREKSPSEKKADRASRSEAGVKEEEPDYSDGTGLDAPHKSPSPKSEPKEKRPSPSSRQAEKTPERGSRREKSSPERTERRKVVSPERRRSKREESPERGRRREGRESPESGRARREGKASRRSERDGSRAPERRERESPGPKREDRPRRRAEETPSPRRDRRERARSSGHHRRSGGHLPPPEPAVPPRQKAPAGPPPGEFGGPSPFWGPRPTWEQKSKGRKRRERNADIWVYGLDESRRREDIAELYTKGEPIDSHLAPLTLLERGHWLVSEKSTYFEEECKWAGKVVRVTLEGGEAEVQVQLTGTQCESLLKYASGQNPAVIRAHLCKPGCDQKRVNPDLVHLRSFRRLEDAAEKSWEVNLVSVDENEPLRRAEEAWSRRQNEGDARKEASSVSSSSRKKKKKKKKEKKKAGEEKAKKELKVGGKALAKKELKALYQGTGLDPDVATRRKVVKKVKRRLKKARPSSSSSSSGSSTSSAQGLEDEILEDRSKIQRIAVAGPGILAAAAVQNMKQFVMQSGGSTWAIDEDSLPPVMGQYARQHLAHRTSGGILREVMSLSFVGDLLLQGRAAEALDGVAQRLKGLELLISGQPWATAQRVEITPPLEAAISSRAEIQVAMRESRRNRKKERETLSCGKVPEDAKEEKKKGLGSDYDAWSPRRKKEAFADGKSDSGGVGKSLVLALNSLNGEGLVASGAPSRFQQRILANLLIDCRRVAAWNERSPPVTWEEFFKVRGIDYRGEEVLTAQPIREEYTLLGVPRHPKKAVASQLQAEVQGAYFDGEEGLAFPKPEKVMRYALLTARLLESQECTQKQAQVVGGGGVTASSRVTPAGSIAAQCSIRGDVVEPIDITQVLTVGLFDGIAAVRVAADTLGWNVVGHVGVEKDDRAARVVESRFPNTIRVKDIADVDEAMVQEWALRFSQAGLILIGAGPPCQGVSGLNASRKGAMKDARSCLFVHVPRIRELVKKAFPWAQVRTLMESVGSMDVSDRDVMSQSFGEDPWAIDALGVSLARRPRLYWMDWELAGSEGALLSRLSQPRAVQLEAHIREEEFLLPGWRKASDLPFPTFTTSRPRASPGYKPAGLHQCSDADKARWVTDKFRFPPYQYRAEHCVCNRAGTLRVPSVEEREVIMGFPRNYTMMCLAKQQQGSEAHTDCRLTLLGNSWNVTVVSWILSQLGTLLGLNPPLSMQQIFDRTSPGCTTDFQTFLQRPLMKPQRKIQGSGNEERLVSKLLTMVSFKGEDLLLQSSSEDQVKYHRLRASIPSGLWAWKTITGWKWRDSNEHINVLEMRAVLTAMRWRIEKQQVTRSKFVHLLDSMVCLHALSRGRSSSRKLKRSLLRINSLLLATNCHVVWAYVHTKDNPADAPSRHPRKRKWSHAEKAS</sequence>
<evidence type="ECO:0000313" key="6">
    <source>
        <dbReference type="EMBL" id="CAL4798910.1"/>
    </source>
</evidence>
<gene>
    <name evidence="4" type="ORF">C1SCF055_LOCUS36747</name>
</gene>
<evidence type="ECO:0000256" key="1">
    <source>
        <dbReference type="ARBA" id="ARBA00022603"/>
    </source>
</evidence>
<dbReference type="Pfam" id="PF00145">
    <property type="entry name" value="DNA_methylase"/>
    <property type="match status" value="1"/>
</dbReference>
<dbReference type="GO" id="GO:0006397">
    <property type="term" value="P:mRNA processing"/>
    <property type="evidence" value="ECO:0007669"/>
    <property type="project" value="InterPro"/>
</dbReference>
<dbReference type="GO" id="GO:0008168">
    <property type="term" value="F:methyltransferase activity"/>
    <property type="evidence" value="ECO:0007669"/>
    <property type="project" value="UniProtKB-KW"/>
</dbReference>
<feature type="compositionally biased region" description="Basic and acidic residues" evidence="3">
    <location>
        <begin position="643"/>
        <end position="658"/>
    </location>
</feature>
<keyword evidence="2" id="KW-0808">Transferase</keyword>
<feature type="compositionally biased region" description="Basic and acidic residues" evidence="3">
    <location>
        <begin position="895"/>
        <end position="917"/>
    </location>
</feature>
<proteinExistence type="predicted"/>
<dbReference type="Gene3D" id="3.40.50.150">
    <property type="entry name" value="Vaccinia Virus protein VP39"/>
    <property type="match status" value="1"/>
</dbReference>
<dbReference type="OrthoDB" id="641149at2759"/>
<feature type="compositionally biased region" description="Low complexity" evidence="3">
    <location>
        <begin position="196"/>
        <end position="214"/>
    </location>
</feature>
<dbReference type="PANTHER" id="PTHR15439">
    <property type="entry name" value="RETINOBLASTOMA-BINDING PROTEIN 6"/>
    <property type="match status" value="1"/>
</dbReference>
<dbReference type="InterPro" id="IPR033489">
    <property type="entry name" value="RBBP6"/>
</dbReference>
<keyword evidence="1" id="KW-0489">Methyltransferase</keyword>
<dbReference type="EMBL" id="CAMXCT030005168">
    <property type="protein sequence ID" value="CAL4798910.1"/>
    <property type="molecule type" value="Genomic_DNA"/>
</dbReference>
<accession>A0A9P1DMY0</accession>
<dbReference type="EMBL" id="CAMXCT020005168">
    <property type="protein sequence ID" value="CAL1164973.1"/>
    <property type="molecule type" value="Genomic_DNA"/>
</dbReference>
<evidence type="ECO:0000256" key="3">
    <source>
        <dbReference type="SAM" id="MobiDB-lite"/>
    </source>
</evidence>
<dbReference type="GO" id="GO:0005634">
    <property type="term" value="C:nucleus"/>
    <property type="evidence" value="ECO:0007669"/>
    <property type="project" value="TreeGrafter"/>
</dbReference>
<evidence type="ECO:0000313" key="5">
    <source>
        <dbReference type="EMBL" id="CAL1164973.1"/>
    </source>
</evidence>
<dbReference type="GO" id="GO:0006511">
    <property type="term" value="P:ubiquitin-dependent protein catabolic process"/>
    <property type="evidence" value="ECO:0007669"/>
    <property type="project" value="TreeGrafter"/>
</dbReference>
<feature type="region of interest" description="Disordered" evidence="3">
    <location>
        <begin position="1630"/>
        <end position="1650"/>
    </location>
</feature>
<dbReference type="PANTHER" id="PTHR15439:SF0">
    <property type="entry name" value="CELL DIVISION CYCLE AND APOPTOSIS REGULATOR PROTEIN 1-RELATED"/>
    <property type="match status" value="1"/>
</dbReference>
<reference evidence="5" key="2">
    <citation type="submission" date="2024-04" db="EMBL/GenBank/DDBJ databases">
        <authorList>
            <person name="Chen Y."/>
            <person name="Shah S."/>
            <person name="Dougan E. K."/>
            <person name="Thang M."/>
            <person name="Chan C."/>
        </authorList>
    </citation>
    <scope>NUCLEOTIDE SEQUENCE [LARGE SCALE GENOMIC DNA]</scope>
</reference>
<feature type="region of interest" description="Disordered" evidence="3">
    <location>
        <begin position="716"/>
        <end position="750"/>
    </location>
</feature>
<feature type="compositionally biased region" description="Basic and acidic residues" evidence="3">
    <location>
        <begin position="312"/>
        <end position="433"/>
    </location>
</feature>
<dbReference type="GO" id="GO:0061630">
    <property type="term" value="F:ubiquitin protein ligase activity"/>
    <property type="evidence" value="ECO:0007669"/>
    <property type="project" value="InterPro"/>
</dbReference>
<feature type="compositionally biased region" description="Basic residues" evidence="3">
    <location>
        <begin position="250"/>
        <end position="270"/>
    </location>
</feature>
<protein>
    <submittedName>
        <fullName evidence="6">DNA (Cytosine-5)-methyltransferase 3A (Dnmt3a) (Cysteine methyltransferase DNMT3A) (DNA methyltransferas e MmuIIIA) (DNA MTase MmuIIIA) (M.MmuIIIA)</fullName>
    </submittedName>
</protein>
<comment type="caution">
    <text evidence="4">The sequence shown here is derived from an EMBL/GenBank/DDBJ whole genome shotgun (WGS) entry which is preliminary data.</text>
</comment>
<feature type="compositionally biased region" description="Low complexity" evidence="3">
    <location>
        <begin position="733"/>
        <end position="745"/>
    </location>
</feature>
<dbReference type="SUPFAM" id="SSF53335">
    <property type="entry name" value="S-adenosyl-L-methionine-dependent methyltransferases"/>
    <property type="match status" value="1"/>
</dbReference>
<feature type="region of interest" description="Disordered" evidence="3">
    <location>
        <begin position="174"/>
        <end position="488"/>
    </location>
</feature>
<feature type="region of interest" description="Disordered" evidence="3">
    <location>
        <begin position="643"/>
        <end position="688"/>
    </location>
</feature>
<feature type="compositionally biased region" description="Basic residues" evidence="3">
    <location>
        <begin position="716"/>
        <end position="731"/>
    </location>
</feature>
<dbReference type="InterPro" id="IPR001525">
    <property type="entry name" value="C5_MeTfrase"/>
</dbReference>
<dbReference type="InterPro" id="IPR029063">
    <property type="entry name" value="SAM-dependent_MTases_sf"/>
</dbReference>
<dbReference type="Proteomes" id="UP001152797">
    <property type="component" value="Unassembled WGS sequence"/>
</dbReference>
<name>A0A9P1DMY0_9DINO</name>
<feature type="compositionally biased region" description="Basic and acidic residues" evidence="3">
    <location>
        <begin position="215"/>
        <end position="232"/>
    </location>
</feature>
<feature type="compositionally biased region" description="Basic and acidic residues" evidence="3">
    <location>
        <begin position="271"/>
        <end position="290"/>
    </location>
</feature>
<evidence type="ECO:0000313" key="7">
    <source>
        <dbReference type="Proteomes" id="UP001152797"/>
    </source>
</evidence>
<dbReference type="GO" id="GO:0032259">
    <property type="term" value="P:methylation"/>
    <property type="evidence" value="ECO:0007669"/>
    <property type="project" value="UniProtKB-KW"/>
</dbReference>
<evidence type="ECO:0000256" key="2">
    <source>
        <dbReference type="ARBA" id="ARBA00022679"/>
    </source>
</evidence>
<keyword evidence="7" id="KW-1185">Reference proteome</keyword>
<dbReference type="EMBL" id="CAMXCT010005168">
    <property type="protein sequence ID" value="CAI4011598.1"/>
    <property type="molecule type" value="Genomic_DNA"/>
</dbReference>
<feature type="compositionally biased region" description="Basic and acidic residues" evidence="3">
    <location>
        <begin position="678"/>
        <end position="688"/>
    </location>
</feature>
<feature type="compositionally biased region" description="Basic residues" evidence="3">
    <location>
        <begin position="665"/>
        <end position="677"/>
    </location>
</feature>
<organism evidence="4">
    <name type="scientific">Cladocopium goreaui</name>
    <dbReference type="NCBI Taxonomy" id="2562237"/>
    <lineage>
        <taxon>Eukaryota</taxon>
        <taxon>Sar</taxon>
        <taxon>Alveolata</taxon>
        <taxon>Dinophyceae</taxon>
        <taxon>Suessiales</taxon>
        <taxon>Symbiodiniaceae</taxon>
        <taxon>Cladocopium</taxon>
    </lineage>
</organism>
<feature type="region of interest" description="Disordered" evidence="3">
    <location>
        <begin position="887"/>
        <end position="921"/>
    </location>
</feature>
<reference evidence="4" key="1">
    <citation type="submission" date="2022-10" db="EMBL/GenBank/DDBJ databases">
        <authorList>
            <person name="Chen Y."/>
            <person name="Dougan E. K."/>
            <person name="Chan C."/>
            <person name="Rhodes N."/>
            <person name="Thang M."/>
        </authorList>
    </citation>
    <scope>NUCLEOTIDE SEQUENCE</scope>
</reference>
<dbReference type="GO" id="GO:0016567">
    <property type="term" value="P:protein ubiquitination"/>
    <property type="evidence" value="ECO:0007669"/>
    <property type="project" value="InterPro"/>
</dbReference>